<proteinExistence type="predicted"/>
<feature type="domain" description="BIG2" evidence="2">
    <location>
        <begin position="315"/>
        <end position="397"/>
    </location>
</feature>
<keyword evidence="1" id="KW-0732">Signal</keyword>
<dbReference type="SUPFAM" id="SSF49373">
    <property type="entry name" value="Invasin/intimin cell-adhesion fragments"/>
    <property type="match status" value="6"/>
</dbReference>
<sequence length="736" mass="77735">MNLSLRFNMSFKETRRWLAAALAFAMIMTSAAGVAYAAEDTVTSIEFSYDSDDYDNNTSSLKTFVEDDKVNLTVFANISGYSNKKEVTSDVTWKSSNTALVKVEKGVLTGVGKGTATISATYKGFTISIKAASDYVYDSVTLMQNDGITAPVSKDIEIGQPLAFALNGTKGSNTKTVTTDAVWSTSNSAVANVDEGVITLLGVGTTTITAKLKGKSDSITLNVTSPYKSITIDSGASGNLVQLEIGSDDTVLTASAAPKTGGTEPVTDIAKWVSANEKITTVKKGVVTPVSAGKTTITVSYKGVSATIDVVVRAAYQSIKLSPEKEYHMLLQDSPLQIKAEVQDNNSTITTVTDLAEWTSSNVVVATVSKGLVYPKAVGTTKITASHKGVSRSIEITVYPSISELSIDSETIDGYKDISGDLPKVMATTFDGTKIDVSKIVVWSSSSENIAMIKDGQWTAKALGEATLTASLQGYKAEVKLTVHVKPLKLIADVKDLSIILGKDTPLPTVKVINEDGEEEDVSSRIKWKTTSEDIVIKETTMKGLDVASLTLTATYLTKSVSVKIKVEEEIIKLVVDPISIELYPGKTKSVKVTGYYKSGKQISLGSKMNWEVGNSGVATVSTTSVKGVAVGTTKITGSYQGKMVTVPVVVVPKLKSLLLSSKSVQLSAGGTYSAKLQANFTTGSPANVTENAVWTSSKASVATVIDGKITALSKGSASIKATYAGKSVTIRVTVK</sequence>
<dbReference type="EMBL" id="JACHXW010000017">
    <property type="protein sequence ID" value="MBB3154603.1"/>
    <property type="molecule type" value="Genomic_DNA"/>
</dbReference>
<feature type="domain" description="BIG2" evidence="2">
    <location>
        <begin position="406"/>
        <end position="482"/>
    </location>
</feature>
<feature type="domain" description="BIG2" evidence="2">
    <location>
        <begin position="143"/>
        <end position="222"/>
    </location>
</feature>
<feature type="domain" description="BIG2" evidence="2">
    <location>
        <begin position="570"/>
        <end position="650"/>
    </location>
</feature>
<dbReference type="Proteomes" id="UP000518605">
    <property type="component" value="Unassembled WGS sequence"/>
</dbReference>
<evidence type="ECO:0000259" key="2">
    <source>
        <dbReference type="SMART" id="SM00635"/>
    </source>
</evidence>
<gene>
    <name evidence="3" type="ORF">FHS16_004685</name>
</gene>
<dbReference type="Pfam" id="PF02368">
    <property type="entry name" value="Big_2"/>
    <property type="match status" value="1"/>
</dbReference>
<dbReference type="AlphaFoldDB" id="A0A7W5CBE9"/>
<feature type="chain" id="PRO_5030642986" description="BIG2 domain-containing protein" evidence="1">
    <location>
        <begin position="38"/>
        <end position="736"/>
    </location>
</feature>
<feature type="domain" description="BIG2" evidence="2">
    <location>
        <begin position="53"/>
        <end position="132"/>
    </location>
</feature>
<protein>
    <recommendedName>
        <fullName evidence="2">BIG2 domain-containing protein</fullName>
    </recommendedName>
</protein>
<dbReference type="Gene3D" id="2.60.40.1080">
    <property type="match status" value="7"/>
</dbReference>
<dbReference type="InterPro" id="IPR008964">
    <property type="entry name" value="Invasin/intimin_cell_adhesion"/>
</dbReference>
<dbReference type="InterPro" id="IPR003343">
    <property type="entry name" value="Big_2"/>
</dbReference>
<dbReference type="SMART" id="SM00635">
    <property type="entry name" value="BID_2"/>
    <property type="match status" value="7"/>
</dbReference>
<name>A0A7W5CBE9_9BACL</name>
<feature type="domain" description="BIG2" evidence="2">
    <location>
        <begin position="654"/>
        <end position="734"/>
    </location>
</feature>
<feature type="domain" description="BIG2" evidence="2">
    <location>
        <begin position="226"/>
        <end position="311"/>
    </location>
</feature>
<evidence type="ECO:0000313" key="3">
    <source>
        <dbReference type="EMBL" id="MBB3154603.1"/>
    </source>
</evidence>
<dbReference type="RefSeq" id="WP_183568320.1">
    <property type="nucleotide sequence ID" value="NZ_CBCSLB010000017.1"/>
</dbReference>
<feature type="signal peptide" evidence="1">
    <location>
        <begin position="1"/>
        <end position="37"/>
    </location>
</feature>
<comment type="caution">
    <text evidence="3">The sequence shown here is derived from an EMBL/GenBank/DDBJ whole genome shotgun (WGS) entry which is preliminary data.</text>
</comment>
<reference evidence="3 4" key="1">
    <citation type="submission" date="2020-08" db="EMBL/GenBank/DDBJ databases">
        <title>Genomic Encyclopedia of Type Strains, Phase III (KMG-III): the genomes of soil and plant-associated and newly described type strains.</title>
        <authorList>
            <person name="Whitman W."/>
        </authorList>
    </citation>
    <scope>NUCLEOTIDE SEQUENCE [LARGE SCALE GENOMIC DNA]</scope>
    <source>
        <strain evidence="3 4">CECT 8234</strain>
    </source>
</reference>
<organism evidence="3 4">
    <name type="scientific">Paenibacillus endophyticus</name>
    <dbReference type="NCBI Taxonomy" id="1294268"/>
    <lineage>
        <taxon>Bacteria</taxon>
        <taxon>Bacillati</taxon>
        <taxon>Bacillota</taxon>
        <taxon>Bacilli</taxon>
        <taxon>Bacillales</taxon>
        <taxon>Paenibacillaceae</taxon>
        <taxon>Paenibacillus</taxon>
    </lineage>
</organism>
<evidence type="ECO:0000256" key="1">
    <source>
        <dbReference type="SAM" id="SignalP"/>
    </source>
</evidence>
<evidence type="ECO:0000313" key="4">
    <source>
        <dbReference type="Proteomes" id="UP000518605"/>
    </source>
</evidence>
<accession>A0A7W5CBE9</accession>
<keyword evidence="4" id="KW-1185">Reference proteome</keyword>